<dbReference type="EMBL" id="AYLP01000442">
    <property type="protein sequence ID" value="ESS60575.1"/>
    <property type="molecule type" value="Genomic_DNA"/>
</dbReference>
<dbReference type="OrthoDB" id="10419707at2759"/>
<sequence length="135" mass="14199">MDCEVSDDPAQAARISGRSVLFPDVTAQRVLRVSHWTSTCLHGLGSPSAIPHCWDGGRHPATGRPAATMKHAALALRAADCGASTSACGTSLATVITWLEMHRGTARAAAVTFPHECGRTEWSGPSVLQRQPSPS</sequence>
<dbReference type="Proteomes" id="UP000017861">
    <property type="component" value="Unassembled WGS sequence"/>
</dbReference>
<dbReference type="AlphaFoldDB" id="V5AIY0"/>
<protein>
    <submittedName>
        <fullName evidence="1">Uncharacterized protein</fullName>
    </submittedName>
</protein>
<gene>
    <name evidence="1" type="ORF">TCDM_11889</name>
</gene>
<comment type="caution">
    <text evidence="1">The sequence shown here is derived from an EMBL/GenBank/DDBJ whole genome shotgun (WGS) entry which is preliminary data.</text>
</comment>
<reference evidence="1 2" key="1">
    <citation type="journal article" date="2014" name="Genome Announc.">
        <title>Trypanosoma cruzi Clone Dm28c Draft Genome Sequence.</title>
        <authorList>
            <person name="Grisard E.C."/>
            <person name="Teixeira S.M."/>
            <person name="de Almeida L.G."/>
            <person name="Stoco P.H."/>
            <person name="Gerber A.L."/>
            <person name="Talavera-Lopez C."/>
            <person name="Lima O.C."/>
            <person name="Andersson B."/>
            <person name="de Vasconcelos A.T."/>
        </authorList>
    </citation>
    <scope>NUCLEOTIDE SEQUENCE [LARGE SCALE GENOMIC DNA]</scope>
    <source>
        <strain evidence="1 2">Dm28c</strain>
    </source>
</reference>
<name>V5AIY0_TRYCR</name>
<proteinExistence type="predicted"/>
<dbReference type="VEuPathDB" id="TriTrypDB:TCDM_11889"/>
<accession>V5AIY0</accession>
<evidence type="ECO:0000313" key="2">
    <source>
        <dbReference type="Proteomes" id="UP000017861"/>
    </source>
</evidence>
<organism evidence="1 2">
    <name type="scientific">Trypanosoma cruzi Dm28c</name>
    <dbReference type="NCBI Taxonomy" id="1416333"/>
    <lineage>
        <taxon>Eukaryota</taxon>
        <taxon>Discoba</taxon>
        <taxon>Euglenozoa</taxon>
        <taxon>Kinetoplastea</taxon>
        <taxon>Metakinetoplastina</taxon>
        <taxon>Trypanosomatida</taxon>
        <taxon>Trypanosomatidae</taxon>
        <taxon>Trypanosoma</taxon>
        <taxon>Schizotrypanum</taxon>
    </lineage>
</organism>
<evidence type="ECO:0000313" key="1">
    <source>
        <dbReference type="EMBL" id="ESS60575.1"/>
    </source>
</evidence>